<dbReference type="KEGG" id="slo:Shew_1077"/>
<sequence>MLQDRICSLRINDKDIDMIAQPVYEKLPAIYLLIAASTILLSPAPLPVLLAVIIFLLGARIFNMRSQNRRSDNPKRRRRGLLPEALYNLLPYKYLLGALFVFRHGDSNYLMFAGAGLTCFALFRLAQRRSYRQHQLPVTIRVI</sequence>
<keyword evidence="3" id="KW-1185">Reference proteome</keyword>
<dbReference type="Proteomes" id="UP000001558">
    <property type="component" value="Chromosome"/>
</dbReference>
<reference evidence="2 3" key="1">
    <citation type="submission" date="2007-03" db="EMBL/GenBank/DDBJ databases">
        <title>Complete sequence of Shewanella loihica PV-4.</title>
        <authorList>
            <consortium name="US DOE Joint Genome Institute"/>
            <person name="Copeland A."/>
            <person name="Lucas S."/>
            <person name="Lapidus A."/>
            <person name="Barry K."/>
            <person name="Detter J.C."/>
            <person name="Glavina del Rio T."/>
            <person name="Hammon N."/>
            <person name="Israni S."/>
            <person name="Dalin E."/>
            <person name="Tice H."/>
            <person name="Pitluck S."/>
            <person name="Chain P."/>
            <person name="Malfatti S."/>
            <person name="Shin M."/>
            <person name="Vergez L."/>
            <person name="Schmutz J."/>
            <person name="Larimer F."/>
            <person name="Land M."/>
            <person name="Hauser L."/>
            <person name="Kyrpides N."/>
            <person name="Mikhailova N."/>
            <person name="Romine M.F."/>
            <person name="Serres G."/>
            <person name="Fredrickson J."/>
            <person name="Tiedje J."/>
            <person name="Richardson P."/>
        </authorList>
    </citation>
    <scope>NUCLEOTIDE SEQUENCE [LARGE SCALE GENOMIC DNA]</scope>
    <source>
        <strain evidence="3">ATCC BAA-1088 / PV-4</strain>
    </source>
</reference>
<protein>
    <submittedName>
        <fullName evidence="2">Uncharacterized protein</fullName>
    </submittedName>
</protein>
<feature type="transmembrane region" description="Helical" evidence="1">
    <location>
        <begin position="80"/>
        <end position="102"/>
    </location>
</feature>
<dbReference type="EMBL" id="CP000606">
    <property type="protein sequence ID" value="ABO22948.1"/>
    <property type="molecule type" value="Genomic_DNA"/>
</dbReference>
<dbReference type="OrthoDB" id="6227426at2"/>
<dbReference type="RefSeq" id="WP_011864881.1">
    <property type="nucleotide sequence ID" value="NC_009092.1"/>
</dbReference>
<evidence type="ECO:0000313" key="2">
    <source>
        <dbReference type="EMBL" id="ABO22948.1"/>
    </source>
</evidence>
<accession>A3QBV0</accession>
<keyword evidence="1" id="KW-0472">Membrane</keyword>
<keyword evidence="1" id="KW-1133">Transmembrane helix</keyword>
<feature type="transmembrane region" description="Helical" evidence="1">
    <location>
        <begin position="30"/>
        <end position="59"/>
    </location>
</feature>
<feature type="transmembrane region" description="Helical" evidence="1">
    <location>
        <begin position="108"/>
        <end position="126"/>
    </location>
</feature>
<keyword evidence="1" id="KW-0812">Transmembrane</keyword>
<dbReference type="eggNOG" id="ENOG5033HTS">
    <property type="taxonomic scope" value="Bacteria"/>
</dbReference>
<gene>
    <name evidence="2" type="ordered locus">Shew_1077</name>
</gene>
<name>A3QBV0_SHELP</name>
<evidence type="ECO:0000256" key="1">
    <source>
        <dbReference type="SAM" id="Phobius"/>
    </source>
</evidence>
<dbReference type="HOGENOM" id="CLU_150687_0_0_6"/>
<evidence type="ECO:0000313" key="3">
    <source>
        <dbReference type="Proteomes" id="UP000001558"/>
    </source>
</evidence>
<proteinExistence type="predicted"/>
<organism evidence="2 3">
    <name type="scientific">Shewanella loihica (strain ATCC BAA-1088 / PV-4)</name>
    <dbReference type="NCBI Taxonomy" id="323850"/>
    <lineage>
        <taxon>Bacteria</taxon>
        <taxon>Pseudomonadati</taxon>
        <taxon>Pseudomonadota</taxon>
        <taxon>Gammaproteobacteria</taxon>
        <taxon>Alteromonadales</taxon>
        <taxon>Shewanellaceae</taxon>
        <taxon>Shewanella</taxon>
    </lineage>
</organism>
<dbReference type="AlphaFoldDB" id="A3QBV0"/>